<protein>
    <submittedName>
        <fullName evidence="1">Uncharacterized protein</fullName>
    </submittedName>
</protein>
<name>A0A0A9G6I1_ARUDO</name>
<evidence type="ECO:0000313" key="1">
    <source>
        <dbReference type="EMBL" id="JAE19074.1"/>
    </source>
</evidence>
<accession>A0A0A9G6I1</accession>
<reference evidence="1" key="2">
    <citation type="journal article" date="2015" name="Data Brief">
        <title>Shoot transcriptome of the giant reed, Arundo donax.</title>
        <authorList>
            <person name="Barrero R.A."/>
            <person name="Guerrero F.D."/>
            <person name="Moolhuijzen P."/>
            <person name="Goolsby J.A."/>
            <person name="Tidwell J."/>
            <person name="Bellgard S.E."/>
            <person name="Bellgard M.I."/>
        </authorList>
    </citation>
    <scope>NUCLEOTIDE SEQUENCE</scope>
    <source>
        <tissue evidence="1">Shoot tissue taken approximately 20 cm above the soil surface</tissue>
    </source>
</reference>
<dbReference type="AlphaFoldDB" id="A0A0A9G6I1"/>
<reference evidence="1" key="1">
    <citation type="submission" date="2014-09" db="EMBL/GenBank/DDBJ databases">
        <authorList>
            <person name="Magalhaes I.L.F."/>
            <person name="Oliveira U."/>
            <person name="Santos F.R."/>
            <person name="Vidigal T.H.D.A."/>
            <person name="Brescovit A.D."/>
            <person name="Santos A.J."/>
        </authorList>
    </citation>
    <scope>NUCLEOTIDE SEQUENCE</scope>
    <source>
        <tissue evidence="1">Shoot tissue taken approximately 20 cm above the soil surface</tissue>
    </source>
</reference>
<proteinExistence type="predicted"/>
<organism evidence="1">
    <name type="scientific">Arundo donax</name>
    <name type="common">Giant reed</name>
    <name type="synonym">Donax arundinaceus</name>
    <dbReference type="NCBI Taxonomy" id="35708"/>
    <lineage>
        <taxon>Eukaryota</taxon>
        <taxon>Viridiplantae</taxon>
        <taxon>Streptophyta</taxon>
        <taxon>Embryophyta</taxon>
        <taxon>Tracheophyta</taxon>
        <taxon>Spermatophyta</taxon>
        <taxon>Magnoliopsida</taxon>
        <taxon>Liliopsida</taxon>
        <taxon>Poales</taxon>
        <taxon>Poaceae</taxon>
        <taxon>PACMAD clade</taxon>
        <taxon>Arundinoideae</taxon>
        <taxon>Arundineae</taxon>
        <taxon>Arundo</taxon>
    </lineage>
</organism>
<sequence length="29" mass="3375">MVAKDYKEITKAKAMMEGILLHWTAQNPR</sequence>
<dbReference type="EMBL" id="GBRH01178822">
    <property type="protein sequence ID" value="JAE19074.1"/>
    <property type="molecule type" value="Transcribed_RNA"/>
</dbReference>